<comment type="caution">
    <text evidence="1">The sequence shown here is derived from an EMBL/GenBank/DDBJ whole genome shotgun (WGS) entry which is preliminary data.</text>
</comment>
<evidence type="ECO:0000313" key="1">
    <source>
        <dbReference type="EMBL" id="KRY04513.1"/>
    </source>
</evidence>
<reference evidence="1 2" key="1">
    <citation type="submission" date="2015-01" db="EMBL/GenBank/DDBJ databases">
        <title>Evolution of Trichinella species and genotypes.</title>
        <authorList>
            <person name="Korhonen P.K."/>
            <person name="Edoardo P."/>
            <person name="Giuseppe L.R."/>
            <person name="Gasser R.B."/>
        </authorList>
    </citation>
    <scope>NUCLEOTIDE SEQUENCE [LARGE SCALE GENOMIC DNA]</scope>
    <source>
        <strain evidence="1">ISS3</strain>
    </source>
</reference>
<evidence type="ECO:0000313" key="2">
    <source>
        <dbReference type="Proteomes" id="UP000054776"/>
    </source>
</evidence>
<keyword evidence="2" id="KW-1185">Reference proteome</keyword>
<name>A0A0V0YWC4_TRISP</name>
<dbReference type="Proteomes" id="UP000054776">
    <property type="component" value="Unassembled WGS sequence"/>
</dbReference>
<sequence length="35" mass="3816">MALGGIFNASDGAHYVADYVLELAILVLRHVMENL</sequence>
<dbReference type="AlphaFoldDB" id="A0A0V0YWC4"/>
<organism evidence="1 2">
    <name type="scientific">Trichinella spiralis</name>
    <name type="common">Trichina worm</name>
    <dbReference type="NCBI Taxonomy" id="6334"/>
    <lineage>
        <taxon>Eukaryota</taxon>
        <taxon>Metazoa</taxon>
        <taxon>Ecdysozoa</taxon>
        <taxon>Nematoda</taxon>
        <taxon>Enoplea</taxon>
        <taxon>Dorylaimia</taxon>
        <taxon>Trichinellida</taxon>
        <taxon>Trichinellidae</taxon>
        <taxon>Trichinella</taxon>
    </lineage>
</organism>
<dbReference type="InParanoid" id="A0A0V0YWC4"/>
<gene>
    <name evidence="1" type="ORF">T01_10454</name>
</gene>
<dbReference type="EMBL" id="JYDH01004261">
    <property type="protein sequence ID" value="KRY04513.1"/>
    <property type="molecule type" value="Genomic_DNA"/>
</dbReference>
<accession>A0A0V0YWC4</accession>
<protein>
    <submittedName>
        <fullName evidence="1">Uncharacterized protein</fullName>
    </submittedName>
</protein>
<feature type="non-terminal residue" evidence="1">
    <location>
        <position position="35"/>
    </location>
</feature>
<proteinExistence type="predicted"/>